<evidence type="ECO:0000313" key="1">
    <source>
        <dbReference type="EMBL" id="ORE15678.1"/>
    </source>
</evidence>
<organism evidence="1 2">
    <name type="scientific">Rhizopus microsporus</name>
    <dbReference type="NCBI Taxonomy" id="58291"/>
    <lineage>
        <taxon>Eukaryota</taxon>
        <taxon>Fungi</taxon>
        <taxon>Fungi incertae sedis</taxon>
        <taxon>Mucoromycota</taxon>
        <taxon>Mucoromycotina</taxon>
        <taxon>Mucoromycetes</taxon>
        <taxon>Mucorales</taxon>
        <taxon>Mucorineae</taxon>
        <taxon>Rhizopodaceae</taxon>
        <taxon>Rhizopus</taxon>
    </lineage>
</organism>
<reference evidence="1 2" key="1">
    <citation type="journal article" date="2016" name="Proc. Natl. Acad. Sci. U.S.A.">
        <title>Lipid metabolic changes in an early divergent fungus govern the establishment of a mutualistic symbiosis with endobacteria.</title>
        <authorList>
            <person name="Lastovetsky O.A."/>
            <person name="Gaspar M.L."/>
            <person name="Mondo S.J."/>
            <person name="LaButti K.M."/>
            <person name="Sandor L."/>
            <person name="Grigoriev I.V."/>
            <person name="Henry S.A."/>
            <person name="Pawlowska T.E."/>
        </authorList>
    </citation>
    <scope>NUCLEOTIDE SEQUENCE [LARGE SCALE GENOMIC DNA]</scope>
    <source>
        <strain evidence="1 2">ATCC 11559</strain>
    </source>
</reference>
<name>A0A1X0RUV5_RHIZD</name>
<proteinExistence type="predicted"/>
<protein>
    <submittedName>
        <fullName evidence="1">Uncharacterized protein</fullName>
    </submittedName>
</protein>
<accession>A0A1X0RUV5</accession>
<dbReference type="Proteomes" id="UP000242381">
    <property type="component" value="Unassembled WGS sequence"/>
</dbReference>
<evidence type="ECO:0000313" key="2">
    <source>
        <dbReference type="Proteomes" id="UP000242381"/>
    </source>
</evidence>
<dbReference type="EMBL" id="KV921414">
    <property type="protein sequence ID" value="ORE15678.1"/>
    <property type="molecule type" value="Genomic_DNA"/>
</dbReference>
<sequence length="57" mass="6607">MFWKALKDQVRRGELTDAGTLSSRVIEGSERCSCWTHTNFIRHSADVFPKCLNKEHL</sequence>
<dbReference type="AlphaFoldDB" id="A0A1X0RUV5"/>
<gene>
    <name evidence="1" type="ORF">BCV71DRAFT_273314</name>
</gene>